<organism evidence="1 2">
    <name type="scientific">Pseudocalidococcus azoricus BACA0444</name>
    <dbReference type="NCBI Taxonomy" id="2918990"/>
    <lineage>
        <taxon>Bacteria</taxon>
        <taxon>Bacillati</taxon>
        <taxon>Cyanobacteriota</taxon>
        <taxon>Cyanophyceae</taxon>
        <taxon>Acaryochloridales</taxon>
        <taxon>Thermosynechococcaceae</taxon>
        <taxon>Pseudocalidococcus</taxon>
        <taxon>Pseudocalidococcus azoricus</taxon>
    </lineage>
</organism>
<gene>
    <name evidence="1" type="ORF">RIF25_03890</name>
</gene>
<comment type="caution">
    <text evidence="1">The sequence shown here is derived from an EMBL/GenBank/DDBJ whole genome shotgun (WGS) entry which is preliminary data.</text>
</comment>
<reference evidence="2" key="1">
    <citation type="submission" date="2023-07" db="EMBL/GenBank/DDBJ databases">
        <authorList>
            <person name="Luz R."/>
            <person name="Cordeiro R."/>
            <person name="Fonseca A."/>
            <person name="Goncalves V."/>
        </authorList>
    </citation>
    <scope>NUCLEOTIDE SEQUENCE [LARGE SCALE GENOMIC DNA]</scope>
    <source>
        <strain evidence="2">BACA0444</strain>
    </source>
</reference>
<proteinExistence type="predicted"/>
<dbReference type="Proteomes" id="UP001268256">
    <property type="component" value="Unassembled WGS sequence"/>
</dbReference>
<sequence>MTTMTNRKFQMLLGLPSGILSPGLDGLPGQRSNISLEWYFNLYDLERMASPAG</sequence>
<name>A0AAE4FQP1_9CYAN</name>
<evidence type="ECO:0000313" key="2">
    <source>
        <dbReference type="Proteomes" id="UP001268256"/>
    </source>
</evidence>
<dbReference type="EMBL" id="JAVMIP010000002">
    <property type="protein sequence ID" value="MDS3859944.1"/>
    <property type="molecule type" value="Genomic_DNA"/>
</dbReference>
<dbReference type="AlphaFoldDB" id="A0AAE4FQP1"/>
<keyword evidence="2" id="KW-1185">Reference proteome</keyword>
<accession>A0AAE4FQP1</accession>
<protein>
    <submittedName>
        <fullName evidence="1">Uncharacterized protein</fullName>
    </submittedName>
</protein>
<evidence type="ECO:0000313" key="1">
    <source>
        <dbReference type="EMBL" id="MDS3859944.1"/>
    </source>
</evidence>